<reference evidence="10 11" key="1">
    <citation type="submission" date="2017-07" db="EMBL/GenBank/DDBJ databases">
        <title>Draft whole genome sequences of clinical Proprionibacteriaceae strains.</title>
        <authorList>
            <person name="Bernier A.-M."/>
            <person name="Bernard K."/>
            <person name="Domingo M.-C."/>
        </authorList>
    </citation>
    <scope>NUCLEOTIDE SEQUENCE [LARGE SCALE GENOMIC DNA]</scope>
    <source>
        <strain evidence="10 11">NML 030167</strain>
    </source>
</reference>
<dbReference type="GO" id="GO:0018826">
    <property type="term" value="F:methionine gamma-lyase activity"/>
    <property type="evidence" value="ECO:0007669"/>
    <property type="project" value="UniProtKB-EC"/>
</dbReference>
<dbReference type="EMBL" id="NMVO01000016">
    <property type="protein sequence ID" value="OYO10717.1"/>
    <property type="molecule type" value="Genomic_DNA"/>
</dbReference>
<evidence type="ECO:0000256" key="9">
    <source>
        <dbReference type="RuleBase" id="RU362118"/>
    </source>
</evidence>
<dbReference type="PIRSF" id="PIRSF001434">
    <property type="entry name" value="CGS"/>
    <property type="match status" value="1"/>
</dbReference>
<feature type="modified residue" description="N6-(pyridoxal phosphate)lysine" evidence="8">
    <location>
        <position position="200"/>
    </location>
</feature>
<dbReference type="RefSeq" id="WP_094406366.1">
    <property type="nucleotide sequence ID" value="NZ_NMVO01000016.1"/>
</dbReference>
<protein>
    <recommendedName>
        <fullName evidence="4">homocysteine desulfhydrase</fullName>
        <ecNumber evidence="4">4.4.1.2</ecNumber>
    </recommendedName>
    <alternativeName>
        <fullName evidence="5">Homocysteine desulfhydrase</fullName>
    </alternativeName>
</protein>
<dbReference type="Pfam" id="PF01053">
    <property type="entry name" value="Cys_Met_Meta_PP"/>
    <property type="match status" value="1"/>
</dbReference>
<evidence type="ECO:0000256" key="1">
    <source>
        <dbReference type="ARBA" id="ARBA00001933"/>
    </source>
</evidence>
<dbReference type="SUPFAM" id="SSF53383">
    <property type="entry name" value="PLP-dependent transferases"/>
    <property type="match status" value="1"/>
</dbReference>
<evidence type="ECO:0000313" key="10">
    <source>
        <dbReference type="EMBL" id="OYO10717.1"/>
    </source>
</evidence>
<dbReference type="GO" id="GO:0009086">
    <property type="term" value="P:methionine biosynthetic process"/>
    <property type="evidence" value="ECO:0007669"/>
    <property type="project" value="UniProtKB-ARBA"/>
</dbReference>
<keyword evidence="10" id="KW-0456">Lyase</keyword>
<dbReference type="AlphaFoldDB" id="A0A255G463"/>
<dbReference type="CDD" id="cd00614">
    <property type="entry name" value="CGS_like"/>
    <property type="match status" value="1"/>
</dbReference>
<organism evidence="10 11">
    <name type="scientific">Enemella evansiae</name>
    <dbReference type="NCBI Taxonomy" id="2016499"/>
    <lineage>
        <taxon>Bacteria</taxon>
        <taxon>Bacillati</taxon>
        <taxon>Actinomycetota</taxon>
        <taxon>Actinomycetes</taxon>
        <taxon>Propionibacteriales</taxon>
        <taxon>Propionibacteriaceae</taxon>
        <taxon>Enemella</taxon>
    </lineage>
</organism>
<dbReference type="GO" id="GO:0004123">
    <property type="term" value="F:cystathionine gamma-lyase activity"/>
    <property type="evidence" value="ECO:0007669"/>
    <property type="project" value="TreeGrafter"/>
</dbReference>
<evidence type="ECO:0000256" key="3">
    <source>
        <dbReference type="ARBA" id="ARBA00022898"/>
    </source>
</evidence>
<evidence type="ECO:0000313" key="11">
    <source>
        <dbReference type="Proteomes" id="UP000215896"/>
    </source>
</evidence>
<accession>A0A255G463</accession>
<dbReference type="GO" id="GO:0030170">
    <property type="term" value="F:pyridoxal phosphate binding"/>
    <property type="evidence" value="ECO:0007669"/>
    <property type="project" value="InterPro"/>
</dbReference>
<evidence type="ECO:0000256" key="6">
    <source>
        <dbReference type="ARBA" id="ARBA00048780"/>
    </source>
</evidence>
<dbReference type="InterPro" id="IPR015421">
    <property type="entry name" value="PyrdxlP-dep_Trfase_major"/>
</dbReference>
<name>A0A255G463_9ACTN</name>
<comment type="similarity">
    <text evidence="2 9">Belongs to the trans-sulfuration enzymes family.</text>
</comment>
<dbReference type="PANTHER" id="PTHR11808:SF75">
    <property type="entry name" value="CYSTATHIONINE GAMMA-SYNTHASE"/>
    <property type="match status" value="1"/>
</dbReference>
<comment type="caution">
    <text evidence="10">The sequence shown here is derived from an EMBL/GenBank/DDBJ whole genome shotgun (WGS) entry which is preliminary data.</text>
</comment>
<dbReference type="InterPro" id="IPR054542">
    <property type="entry name" value="Cys_met_metab_PP"/>
</dbReference>
<dbReference type="InterPro" id="IPR000277">
    <property type="entry name" value="Cys/Met-Metab_PyrdxlP-dep_enz"/>
</dbReference>
<dbReference type="InterPro" id="IPR015424">
    <property type="entry name" value="PyrdxlP-dep_Trfase"/>
</dbReference>
<dbReference type="InterPro" id="IPR011821">
    <property type="entry name" value="O_succ_thio_ly"/>
</dbReference>
<dbReference type="Gene3D" id="3.40.640.10">
    <property type="entry name" value="Type I PLP-dependent aspartate aminotransferase-like (Major domain)"/>
    <property type="match status" value="1"/>
</dbReference>
<dbReference type="PROSITE" id="PS00868">
    <property type="entry name" value="CYS_MET_METAB_PP"/>
    <property type="match status" value="1"/>
</dbReference>
<dbReference type="NCBIfam" id="TIGR02080">
    <property type="entry name" value="O_succ_thio_ly"/>
    <property type="match status" value="1"/>
</dbReference>
<evidence type="ECO:0000256" key="8">
    <source>
        <dbReference type="PIRSR" id="PIRSR001434-2"/>
    </source>
</evidence>
<comment type="catalytic activity">
    <reaction evidence="7">
        <text>L-methionine + H2O = methanethiol + 2-oxobutanoate + NH4(+)</text>
        <dbReference type="Rhea" id="RHEA:23800"/>
        <dbReference type="ChEBI" id="CHEBI:15377"/>
        <dbReference type="ChEBI" id="CHEBI:16007"/>
        <dbReference type="ChEBI" id="CHEBI:16763"/>
        <dbReference type="ChEBI" id="CHEBI:28938"/>
        <dbReference type="ChEBI" id="CHEBI:57844"/>
        <dbReference type="EC" id="4.4.1.11"/>
    </reaction>
    <physiologicalReaction direction="left-to-right" evidence="7">
        <dbReference type="Rhea" id="RHEA:23801"/>
    </physiologicalReaction>
</comment>
<dbReference type="Proteomes" id="UP000215896">
    <property type="component" value="Unassembled WGS sequence"/>
</dbReference>
<dbReference type="FunFam" id="3.90.1150.10:FF:000033">
    <property type="entry name" value="Cystathionine gamma-synthase"/>
    <property type="match status" value="1"/>
</dbReference>
<keyword evidence="11" id="KW-1185">Reference proteome</keyword>
<proteinExistence type="inferred from homology"/>
<comment type="catalytic activity">
    <reaction evidence="6">
        <text>L-homocysteine + H2O = 2-oxobutanoate + hydrogen sulfide + NH4(+) + H(+)</text>
        <dbReference type="Rhea" id="RHEA:14501"/>
        <dbReference type="ChEBI" id="CHEBI:15377"/>
        <dbReference type="ChEBI" id="CHEBI:15378"/>
        <dbReference type="ChEBI" id="CHEBI:16763"/>
        <dbReference type="ChEBI" id="CHEBI:28938"/>
        <dbReference type="ChEBI" id="CHEBI:29919"/>
        <dbReference type="ChEBI" id="CHEBI:58199"/>
        <dbReference type="EC" id="4.4.1.2"/>
    </reaction>
    <physiologicalReaction direction="left-to-right" evidence="6">
        <dbReference type="Rhea" id="RHEA:14502"/>
    </physiologicalReaction>
</comment>
<evidence type="ECO:0000256" key="5">
    <source>
        <dbReference type="ARBA" id="ARBA00047199"/>
    </source>
</evidence>
<dbReference type="GO" id="GO:0003962">
    <property type="term" value="F:cystathionine gamma-synthase activity"/>
    <property type="evidence" value="ECO:0007669"/>
    <property type="project" value="TreeGrafter"/>
</dbReference>
<dbReference type="FunFam" id="3.40.640.10:FF:000046">
    <property type="entry name" value="Cystathionine gamma-lyase"/>
    <property type="match status" value="1"/>
</dbReference>
<gene>
    <name evidence="10" type="primary">metB</name>
    <name evidence="10" type="ORF">CGZ94_17200</name>
</gene>
<dbReference type="EC" id="4.4.1.2" evidence="4"/>
<comment type="cofactor">
    <cofactor evidence="1 9">
        <name>pyridoxal 5'-phosphate</name>
        <dbReference type="ChEBI" id="CHEBI:597326"/>
    </cofactor>
</comment>
<dbReference type="GO" id="GO:0047982">
    <property type="term" value="F:homocysteine desulfhydrase activity"/>
    <property type="evidence" value="ECO:0007669"/>
    <property type="project" value="UniProtKB-EC"/>
</dbReference>
<dbReference type="InterPro" id="IPR015422">
    <property type="entry name" value="PyrdxlP-dep_Trfase_small"/>
</dbReference>
<dbReference type="Gene3D" id="3.90.1150.10">
    <property type="entry name" value="Aspartate Aminotransferase, domain 1"/>
    <property type="match status" value="1"/>
</dbReference>
<dbReference type="GO" id="GO:0019346">
    <property type="term" value="P:transsulfuration"/>
    <property type="evidence" value="ECO:0007669"/>
    <property type="project" value="InterPro"/>
</dbReference>
<dbReference type="GO" id="GO:0019343">
    <property type="term" value="P:cysteine biosynthetic process via cystathionine"/>
    <property type="evidence" value="ECO:0007669"/>
    <property type="project" value="TreeGrafter"/>
</dbReference>
<evidence type="ECO:0000256" key="4">
    <source>
        <dbReference type="ARBA" id="ARBA00047175"/>
    </source>
</evidence>
<dbReference type="GO" id="GO:0005737">
    <property type="term" value="C:cytoplasm"/>
    <property type="evidence" value="ECO:0007669"/>
    <property type="project" value="TreeGrafter"/>
</dbReference>
<evidence type="ECO:0000256" key="7">
    <source>
        <dbReference type="ARBA" id="ARBA00052699"/>
    </source>
</evidence>
<keyword evidence="3 8" id="KW-0663">Pyridoxal phosphate</keyword>
<sequence length="389" mass="41120">MTEISRLTRAIRTGLEWDTSVGAVVPPIHVSTNYRFETPDRRGGYDYSRSGNPTRDLLGTALGILEGGQPAVITGTGMGAVTTAVLACTEPGDTVAIPHDCYGGTWRLFARLAERQHLELVVLNFTDTAAAAARLRELRPTLVWLETPSNPLLRITDIATLTEAAHAAGALVAADNTFCSPVRQQPLDLGADLVIHSTTKYVNGHSDVVGGAVVAREPELAETIGYWANTLGTTGGALDAWLTLRGLRTLPLRMRQHEQNAAAVVETLIGHEAVGAVHYPGLPEHPGHELAARQQQGFGGMLSFELSGIPAVEAFLDGLACFSLAESLGGTESLVCHPGLMTHAAMPPEVQREAGITPGLLRLSVGIEETDDLVTDVRAGLARAAAVDA</sequence>
<dbReference type="PANTHER" id="PTHR11808">
    <property type="entry name" value="TRANS-SULFURATION ENZYME FAMILY MEMBER"/>
    <property type="match status" value="1"/>
</dbReference>
<dbReference type="OrthoDB" id="9780685at2"/>
<evidence type="ECO:0000256" key="2">
    <source>
        <dbReference type="ARBA" id="ARBA00009077"/>
    </source>
</evidence>